<feature type="compositionally biased region" description="Polar residues" evidence="1">
    <location>
        <begin position="236"/>
        <end position="246"/>
    </location>
</feature>
<feature type="compositionally biased region" description="Basic residues" evidence="1">
    <location>
        <begin position="1203"/>
        <end position="1215"/>
    </location>
</feature>
<proteinExistence type="predicted"/>
<feature type="compositionally biased region" description="Polar residues" evidence="1">
    <location>
        <begin position="1391"/>
        <end position="1408"/>
    </location>
</feature>
<feature type="compositionally biased region" description="Basic and acidic residues" evidence="1">
    <location>
        <begin position="15"/>
        <end position="33"/>
    </location>
</feature>
<feature type="compositionally biased region" description="Polar residues" evidence="1">
    <location>
        <begin position="1303"/>
        <end position="1312"/>
    </location>
</feature>
<feature type="compositionally biased region" description="Basic and acidic residues" evidence="1">
    <location>
        <begin position="1674"/>
        <end position="1693"/>
    </location>
</feature>
<feature type="region of interest" description="Disordered" evidence="1">
    <location>
        <begin position="1"/>
        <end position="360"/>
    </location>
</feature>
<feature type="compositionally biased region" description="Basic residues" evidence="1">
    <location>
        <begin position="629"/>
        <end position="638"/>
    </location>
</feature>
<accession>A0A8E2JEU9</accession>
<dbReference type="EMBL" id="KV744981">
    <property type="protein sequence ID" value="OCK79949.1"/>
    <property type="molecule type" value="Genomic_DNA"/>
</dbReference>
<protein>
    <submittedName>
        <fullName evidence="2">Uncharacterized protein</fullName>
    </submittedName>
</protein>
<feature type="compositionally biased region" description="Polar residues" evidence="1">
    <location>
        <begin position="177"/>
        <end position="190"/>
    </location>
</feature>
<feature type="region of interest" description="Disordered" evidence="1">
    <location>
        <begin position="425"/>
        <end position="460"/>
    </location>
</feature>
<feature type="compositionally biased region" description="Basic residues" evidence="1">
    <location>
        <begin position="124"/>
        <end position="134"/>
    </location>
</feature>
<feature type="compositionally biased region" description="Polar residues" evidence="1">
    <location>
        <begin position="1833"/>
        <end position="1851"/>
    </location>
</feature>
<reference evidence="2 3" key="1">
    <citation type="journal article" date="2016" name="Nat. Commun.">
        <title>Ectomycorrhizal ecology is imprinted in the genome of the dominant symbiotic fungus Cenococcum geophilum.</title>
        <authorList>
            <consortium name="DOE Joint Genome Institute"/>
            <person name="Peter M."/>
            <person name="Kohler A."/>
            <person name="Ohm R.A."/>
            <person name="Kuo A."/>
            <person name="Krutzmann J."/>
            <person name="Morin E."/>
            <person name="Arend M."/>
            <person name="Barry K.W."/>
            <person name="Binder M."/>
            <person name="Choi C."/>
            <person name="Clum A."/>
            <person name="Copeland A."/>
            <person name="Grisel N."/>
            <person name="Haridas S."/>
            <person name="Kipfer T."/>
            <person name="LaButti K."/>
            <person name="Lindquist E."/>
            <person name="Lipzen A."/>
            <person name="Maire R."/>
            <person name="Meier B."/>
            <person name="Mihaltcheva S."/>
            <person name="Molinier V."/>
            <person name="Murat C."/>
            <person name="Poggeler S."/>
            <person name="Quandt C.A."/>
            <person name="Sperisen C."/>
            <person name="Tritt A."/>
            <person name="Tisserant E."/>
            <person name="Crous P.W."/>
            <person name="Henrissat B."/>
            <person name="Nehls U."/>
            <person name="Egli S."/>
            <person name="Spatafora J.W."/>
            <person name="Grigoriev I.V."/>
            <person name="Martin F.M."/>
        </authorList>
    </citation>
    <scope>NUCLEOTIDE SEQUENCE [LARGE SCALE GENOMIC DNA]</scope>
    <source>
        <strain evidence="2 3">CBS 459.81</strain>
    </source>
</reference>
<feature type="region of interest" description="Disordered" evidence="1">
    <location>
        <begin position="1037"/>
        <end position="1072"/>
    </location>
</feature>
<feature type="compositionally biased region" description="Basic and acidic residues" evidence="1">
    <location>
        <begin position="1795"/>
        <end position="1804"/>
    </location>
</feature>
<feature type="compositionally biased region" description="Basic residues" evidence="1">
    <location>
        <begin position="1037"/>
        <end position="1047"/>
    </location>
</feature>
<feature type="region of interest" description="Disordered" evidence="1">
    <location>
        <begin position="1095"/>
        <end position="1231"/>
    </location>
</feature>
<feature type="compositionally biased region" description="Basic and acidic residues" evidence="1">
    <location>
        <begin position="351"/>
        <end position="360"/>
    </location>
</feature>
<feature type="compositionally biased region" description="Basic and acidic residues" evidence="1">
    <location>
        <begin position="871"/>
        <end position="883"/>
    </location>
</feature>
<feature type="compositionally biased region" description="Basic residues" evidence="1">
    <location>
        <begin position="708"/>
        <end position="719"/>
    </location>
</feature>
<organism evidence="2 3">
    <name type="scientific">Lepidopterella palustris CBS 459.81</name>
    <dbReference type="NCBI Taxonomy" id="1314670"/>
    <lineage>
        <taxon>Eukaryota</taxon>
        <taxon>Fungi</taxon>
        <taxon>Dikarya</taxon>
        <taxon>Ascomycota</taxon>
        <taxon>Pezizomycotina</taxon>
        <taxon>Dothideomycetes</taxon>
        <taxon>Pleosporomycetidae</taxon>
        <taxon>Mytilinidiales</taxon>
        <taxon>Argynnaceae</taxon>
        <taxon>Lepidopterella</taxon>
    </lineage>
</organism>
<feature type="compositionally biased region" description="Basic and acidic residues" evidence="1">
    <location>
        <begin position="1128"/>
        <end position="1140"/>
    </location>
</feature>
<feature type="compositionally biased region" description="Basic and acidic residues" evidence="1">
    <location>
        <begin position="425"/>
        <end position="435"/>
    </location>
</feature>
<feature type="compositionally biased region" description="Basic and acidic residues" evidence="1">
    <location>
        <begin position="1171"/>
        <end position="1194"/>
    </location>
</feature>
<feature type="compositionally biased region" description="Polar residues" evidence="1">
    <location>
        <begin position="1624"/>
        <end position="1636"/>
    </location>
</feature>
<feature type="compositionally biased region" description="Basic and acidic residues" evidence="1">
    <location>
        <begin position="811"/>
        <end position="830"/>
    </location>
</feature>
<sequence length="1944" mass="211466">MTVVREETEPLPISHPEHSESTWDVETPIKEEPATFSVKKSKKEKRKLKKGSITVESSKPNETSIKPSATEIPISEPAFTTADDMTVVREETEPLPISHPEHSESTWDVETPTEEEPSAFSVNKSKKEKRKSKRGTTTPVKSFKRTEPTIPLHDAKSSTSQPGIVPEYHFNEESVESRTGPQLDESSNLPSEEGPDLSAAKKSKEENRGTKGDSTTAIDILRPEPPQGHSREDVGPNSSISSTFPEHTNVAAPSDSVSHEAEPMEASGGLFVDDNQPRHNFVQDSNTPKAASRDPDANVAPLLEGPGFLEHDNGEATSISQPSEQGVSRDHMDLPTPEAMGVGGQPITSTHSREEYNHDKPDAVVISETPHTPEQQALQPSSIPLPYDLDLDLDIDTTTSSPEMHCDAPLLSAVDSTLDRFFEQPETAVDNRDVEPSNVPLPEDLKPEQLADFPRDSAAPVQTSDLTKEDESLAHAPMAVLHDHNIRSFAQDIDFAATVAAGLEGSGFDPNIVFNDPSFHQRLSPPLSVAEADPEEVFIATKNKGKKAKPSRTSSVGPSTIPETAIRTLRYPATDASAKSSTDDFAATLVAGLQSSGFDPNLILDPTFSQQGTARTLEAEPEGSFTMQKRPKKGKMGKKAQSSSIPGTPLDSGVSTPRDDDRAIASIEPMETLLEPVPVNDSRTLEPAELQPIALPVEQEDYWSYTTKKKGKKGVKGKRASVAQEDSESQAVESPLVEAPAVVPPVVETPTFGTPAFVSARESPSLESPVFENPSFETSQADIHITERGYDGSAVDTRSPESHVIYPSAMDLKDNEHSHERERSEEHQTAKTDSSQIFEDQGSFAPHVPEDTIVQNLMDQHDSFEAEQEPIEEKVAAEEEWASHPKKKGKRDKSKKKKSDSLAEPSEATTSSYVPEEPLTKEPDISGDIVTENIPDQVEDLAEDKEKWAVPAKKKGKKGKSGSKRSHTDSPITTPWEQSGTSTPILTADIDEQKFVEEPLPEISSEVIKDQLPVVSTKQADRDFATPQDEDEFAYVGKKKGKKGKKQRGQEAMKNADRLPREGQFEETTAKDAILLPIVAGAAASGFLGYEFTESQETEKVLDEGAEQEDDGSAQPSKRKGKKGKKGRKEEGVARERTMSDTEMEFQPKDGIMQDEVLEPSRILTAQIVQTEKRNSLTGLETHEGGTEAKQVPDEEKDTPFAIKKKGKKGNKGRKGSQPIPPAPNAAKSILQPEIHVFNNIVPEVSIDTHETAVHQANIQDPKFPASSADKEIEPHGSYSQETILQIQKTYHESVDASEDDQSPQSKLTTLSPGLERVKRRAPTFPISLEQPQEKRIHLPEVKVNDSESSEHIGDDPTASRKPPTHSEIALSKTPTRDTNLIVDPPGLPQEASTLTKPTSNQSLSSALEPTWSFPPNRDSAVHVSDSPLLSTTPPLHNAARDSGYHDTQFSPVARQGPDERFENTALKRDMPEEPHQLYSGAAGGHIESIEEARITQNPPAFPSTSTSSADPLEVSVEVDSNWDLSVSKKQPPEYTSREPLAAQAPPEVEAVHEETARPRSPSLPEPGPTGGTVPPSPVDPTTKDRTSYLFQSSPSTRDLILEKSAESPATGLIQTLQERDVSQIGSPTPTHSSISRRAEEHSSPMVETRDVLVGETPVQPLFGGQTENGEVETEQKPVHSLFGDESHVEAEKPFPTTPARHVKSPSAQLDTITEYSPEESPLAKKSRAITNLGAPDHEVKSVRRSGTPKSFHDRLQSPSPHGPGLNSLGKGHQSNLSQTPATGDDFLARLSPPHVDEEHEMVGIDRSLSLSPARRLRHDQRSPPITIDPTKRSASSPLSPTAFSDRSGGSVTRFKTPDHLRPLSAASNRSATPPLRRVDRSLSGDLRAASRLGEVSARGAKTPSQQSDITIPGPSTYDPLKDKGKARAVDMADVYVSCISGSE</sequence>
<feature type="compositionally biased region" description="Polar residues" evidence="1">
    <location>
        <begin position="1773"/>
        <end position="1782"/>
    </location>
</feature>
<feature type="compositionally biased region" description="Basic and acidic residues" evidence="1">
    <location>
        <begin position="443"/>
        <end position="455"/>
    </location>
</feature>
<feature type="compositionally biased region" description="Basic residues" evidence="1">
    <location>
        <begin position="1117"/>
        <end position="1127"/>
    </location>
</feature>
<feature type="compositionally biased region" description="Basic and acidic residues" evidence="1">
    <location>
        <begin position="1048"/>
        <end position="1070"/>
    </location>
</feature>
<evidence type="ECO:0000313" key="2">
    <source>
        <dbReference type="EMBL" id="OCK79949.1"/>
    </source>
</evidence>
<feature type="compositionally biased region" description="Basic residues" evidence="1">
    <location>
        <begin position="952"/>
        <end position="965"/>
    </location>
</feature>
<feature type="region of interest" description="Disordered" evidence="1">
    <location>
        <begin position="708"/>
        <end position="736"/>
    </location>
</feature>
<feature type="region of interest" description="Disordered" evidence="1">
    <location>
        <begin position="613"/>
        <end position="660"/>
    </location>
</feature>
<feature type="compositionally biased region" description="Basic and acidic residues" evidence="1">
    <location>
        <begin position="1457"/>
        <end position="1476"/>
    </location>
</feature>
<dbReference type="OrthoDB" id="5365701at2759"/>
<evidence type="ECO:0000256" key="1">
    <source>
        <dbReference type="SAM" id="MobiDB-lite"/>
    </source>
</evidence>
<feature type="compositionally biased region" description="Basic residues" evidence="1">
    <location>
        <begin position="884"/>
        <end position="898"/>
    </location>
</feature>
<evidence type="ECO:0000313" key="3">
    <source>
        <dbReference type="Proteomes" id="UP000250266"/>
    </source>
</evidence>
<feature type="compositionally biased region" description="Low complexity" evidence="1">
    <location>
        <begin position="1503"/>
        <end position="1512"/>
    </location>
</feature>
<feature type="compositionally biased region" description="Polar residues" evidence="1">
    <location>
        <begin position="969"/>
        <end position="984"/>
    </location>
</feature>
<feature type="compositionally biased region" description="Polar residues" evidence="1">
    <location>
        <begin position="1706"/>
        <end position="1715"/>
    </location>
</feature>
<keyword evidence="3" id="KW-1185">Reference proteome</keyword>
<name>A0A8E2JEU9_9PEZI</name>
<feature type="compositionally biased region" description="Basic residues" evidence="1">
    <location>
        <begin position="39"/>
        <end position="50"/>
    </location>
</feature>
<feature type="compositionally biased region" description="Basic and acidic residues" evidence="1">
    <location>
        <begin position="1637"/>
        <end position="1653"/>
    </location>
</feature>
<feature type="region of interest" description="Disordered" evidence="1">
    <location>
        <begin position="765"/>
        <end position="984"/>
    </location>
</feature>
<feature type="compositionally biased region" description="Basic and acidic residues" evidence="1">
    <location>
        <begin position="202"/>
        <end position="211"/>
    </location>
</feature>
<feature type="compositionally biased region" description="Polar residues" evidence="1">
    <location>
        <begin position="1278"/>
        <end position="1289"/>
    </location>
</feature>
<gene>
    <name evidence="2" type="ORF">K432DRAFT_55460</name>
</gene>
<feature type="region of interest" description="Disordered" evidence="1">
    <location>
        <begin position="1252"/>
        <end position="1923"/>
    </location>
</feature>
<feature type="compositionally biased region" description="Polar residues" evidence="1">
    <location>
        <begin position="315"/>
        <end position="326"/>
    </location>
</feature>
<feature type="compositionally biased region" description="Basic and acidic residues" evidence="1">
    <location>
        <begin position="1332"/>
        <end position="1359"/>
    </location>
</feature>
<feature type="compositionally biased region" description="Polar residues" evidence="1">
    <location>
        <begin position="54"/>
        <end position="67"/>
    </location>
</feature>
<dbReference type="Proteomes" id="UP000250266">
    <property type="component" value="Unassembled WGS sequence"/>
</dbReference>